<dbReference type="InterPro" id="IPR017948">
    <property type="entry name" value="TGFb_CS"/>
</dbReference>
<proteinExistence type="inferred from homology"/>
<gene>
    <name evidence="13" type="ORF">IRJ41_010846</name>
</gene>
<evidence type="ECO:0000313" key="14">
    <source>
        <dbReference type="Proteomes" id="UP001059041"/>
    </source>
</evidence>
<dbReference type="PROSITE" id="PS51362">
    <property type="entry name" value="TGF_BETA_2"/>
    <property type="match status" value="1"/>
</dbReference>
<evidence type="ECO:0000256" key="1">
    <source>
        <dbReference type="ARBA" id="ARBA00004613"/>
    </source>
</evidence>
<comment type="similarity">
    <text evidence="2 10">Belongs to the TGF-beta family.</text>
</comment>
<dbReference type="OrthoDB" id="5987191at2759"/>
<protein>
    <submittedName>
        <fullName evidence="13">Bone morphogenetic protein 3B</fullName>
    </submittedName>
</protein>
<evidence type="ECO:0000256" key="3">
    <source>
        <dbReference type="ARBA" id="ARBA00022514"/>
    </source>
</evidence>
<dbReference type="Proteomes" id="UP001059041">
    <property type="component" value="Linkage Group LG18"/>
</dbReference>
<dbReference type="PROSITE" id="PS00250">
    <property type="entry name" value="TGF_BETA_1"/>
    <property type="match status" value="1"/>
</dbReference>
<dbReference type="FunFam" id="2.10.90.10:FF:000008">
    <property type="entry name" value="Bone morphogenetic protein 3"/>
    <property type="match status" value="1"/>
</dbReference>
<dbReference type="GO" id="GO:0008083">
    <property type="term" value="F:growth factor activity"/>
    <property type="evidence" value="ECO:0007669"/>
    <property type="project" value="UniProtKB-KW"/>
</dbReference>
<evidence type="ECO:0000256" key="4">
    <source>
        <dbReference type="ARBA" id="ARBA00022525"/>
    </source>
</evidence>
<dbReference type="Pfam" id="PF00019">
    <property type="entry name" value="TGF_beta"/>
    <property type="match status" value="1"/>
</dbReference>
<evidence type="ECO:0000259" key="12">
    <source>
        <dbReference type="PROSITE" id="PS51362"/>
    </source>
</evidence>
<feature type="domain" description="TGF-beta family profile" evidence="12">
    <location>
        <begin position="328"/>
        <end position="440"/>
    </location>
</feature>
<evidence type="ECO:0000256" key="5">
    <source>
        <dbReference type="ARBA" id="ARBA00022685"/>
    </source>
</evidence>
<dbReference type="PANTHER" id="PTHR11848:SF265">
    <property type="entry name" value="BMP3B"/>
    <property type="match status" value="1"/>
</dbReference>
<dbReference type="AlphaFoldDB" id="A0A9W7TE81"/>
<keyword evidence="3" id="KW-0202">Cytokine</keyword>
<dbReference type="EMBL" id="JAFHDT010000018">
    <property type="protein sequence ID" value="KAI7796993.1"/>
    <property type="molecule type" value="Genomic_DNA"/>
</dbReference>
<dbReference type="GO" id="GO:0005615">
    <property type="term" value="C:extracellular space"/>
    <property type="evidence" value="ECO:0007669"/>
    <property type="project" value="UniProtKB-KW"/>
</dbReference>
<dbReference type="PRINTS" id="PR00669">
    <property type="entry name" value="INHIBINA"/>
</dbReference>
<keyword evidence="14" id="KW-1185">Reference proteome</keyword>
<dbReference type="InterPro" id="IPR015615">
    <property type="entry name" value="TGF-beta-rel"/>
</dbReference>
<dbReference type="PANTHER" id="PTHR11848">
    <property type="entry name" value="TGF-BETA FAMILY"/>
    <property type="match status" value="1"/>
</dbReference>
<keyword evidence="7 10" id="KW-0339">Growth factor</keyword>
<accession>A0A9W7TE81</accession>
<dbReference type="GO" id="GO:0005125">
    <property type="term" value="F:cytokine activity"/>
    <property type="evidence" value="ECO:0007669"/>
    <property type="project" value="UniProtKB-KW"/>
</dbReference>
<evidence type="ECO:0000256" key="2">
    <source>
        <dbReference type="ARBA" id="ARBA00006656"/>
    </source>
</evidence>
<keyword evidence="9" id="KW-0325">Glycoprotein</keyword>
<evidence type="ECO:0000256" key="11">
    <source>
        <dbReference type="SAM" id="MobiDB-lite"/>
    </source>
</evidence>
<evidence type="ECO:0000256" key="9">
    <source>
        <dbReference type="ARBA" id="ARBA00023180"/>
    </source>
</evidence>
<evidence type="ECO:0000256" key="6">
    <source>
        <dbReference type="ARBA" id="ARBA00022729"/>
    </source>
</evidence>
<dbReference type="SUPFAM" id="SSF57501">
    <property type="entry name" value="Cystine-knot cytokines"/>
    <property type="match status" value="1"/>
</dbReference>
<evidence type="ECO:0000256" key="8">
    <source>
        <dbReference type="ARBA" id="ARBA00023157"/>
    </source>
</evidence>
<dbReference type="SMART" id="SM00204">
    <property type="entry name" value="TGFB"/>
    <property type="match status" value="1"/>
</dbReference>
<evidence type="ECO:0000256" key="7">
    <source>
        <dbReference type="ARBA" id="ARBA00023030"/>
    </source>
</evidence>
<evidence type="ECO:0000313" key="13">
    <source>
        <dbReference type="EMBL" id="KAI7796993.1"/>
    </source>
</evidence>
<keyword evidence="6" id="KW-0732">Signal</keyword>
<keyword evidence="8" id="KW-1015">Disulfide bond</keyword>
<feature type="region of interest" description="Disordered" evidence="11">
    <location>
        <begin position="303"/>
        <end position="322"/>
    </location>
</feature>
<reference evidence="13" key="1">
    <citation type="submission" date="2021-02" db="EMBL/GenBank/DDBJ databases">
        <title>Comparative genomics reveals that relaxation of natural selection precedes convergent phenotypic evolution of cavefish.</title>
        <authorList>
            <person name="Peng Z."/>
        </authorList>
    </citation>
    <scope>NUCLEOTIDE SEQUENCE</scope>
    <source>
        <tissue evidence="13">Muscle</tissue>
    </source>
</reference>
<dbReference type="GO" id="GO:0045669">
    <property type="term" value="P:positive regulation of osteoblast differentiation"/>
    <property type="evidence" value="ECO:0007669"/>
    <property type="project" value="TreeGrafter"/>
</dbReference>
<organism evidence="13 14">
    <name type="scientific">Triplophysa rosa</name>
    <name type="common">Cave loach</name>
    <dbReference type="NCBI Taxonomy" id="992332"/>
    <lineage>
        <taxon>Eukaryota</taxon>
        <taxon>Metazoa</taxon>
        <taxon>Chordata</taxon>
        <taxon>Craniata</taxon>
        <taxon>Vertebrata</taxon>
        <taxon>Euteleostomi</taxon>
        <taxon>Actinopterygii</taxon>
        <taxon>Neopterygii</taxon>
        <taxon>Teleostei</taxon>
        <taxon>Ostariophysi</taxon>
        <taxon>Cypriniformes</taxon>
        <taxon>Nemacheilidae</taxon>
        <taxon>Triplophysa</taxon>
    </lineage>
</organism>
<name>A0A9W7TE81_TRIRA</name>
<keyword evidence="5" id="KW-0165">Cleavage on pair of basic residues</keyword>
<sequence length="440" mass="50045">MAKLCIVAQVFLYLNIVKVDFVNSSELNGDIPAAEPAFDNRAAPDMMTINMYRVYDKCSKKHHHHHHQQQKQTVNTIRSFRGLTEISHHKVLFHFNLTSIPDSEVILNSAIHFPDQQSRHRSWSCRRSRGAACRLQHLQPLTPAHLIIKGASPNAAMPSRLSNFTLSPNRKVLWQITDISSAVKQAQVQGELLITAEFDFGSRFQRRQDRLSHHSLPYILVYADDIAINEPNSVATTLQRYSSSPVPEGKDNKPHSAFLNSRIRREVDHFQSNYLPDVQYNDLKNRELWDTAFIAKRPKPLPKGKENHKGFRGSQELSFDEKTMKKARRKQWSEPRMCARRYLRVDFADIGWSEWILAPKAFDAYYCAGTCGFPIPKVVQPSNHATIQSIVRAVGIVPGVPEPCCVPNNMGSLAVLFLDTSKNMVLKVYPSMSVETCACR</sequence>
<dbReference type="InterPro" id="IPR001839">
    <property type="entry name" value="TGF-b_C"/>
</dbReference>
<evidence type="ECO:0000256" key="10">
    <source>
        <dbReference type="RuleBase" id="RU000354"/>
    </source>
</evidence>
<keyword evidence="4" id="KW-0964">Secreted</keyword>
<dbReference type="Gene3D" id="2.10.90.10">
    <property type="entry name" value="Cystine-knot cytokines"/>
    <property type="match status" value="1"/>
</dbReference>
<comment type="subcellular location">
    <subcellularLocation>
        <location evidence="1">Secreted</location>
    </subcellularLocation>
</comment>
<dbReference type="InterPro" id="IPR029034">
    <property type="entry name" value="Cystine-knot_cytokine"/>
</dbReference>
<comment type="caution">
    <text evidence="13">The sequence shown here is derived from an EMBL/GenBank/DDBJ whole genome shotgun (WGS) entry which is preliminary data.</text>
</comment>